<evidence type="ECO:0000256" key="5">
    <source>
        <dbReference type="ARBA" id="ARBA00023295"/>
    </source>
</evidence>
<comment type="caution">
    <text evidence="8">The sequence shown here is derived from an EMBL/GenBank/DDBJ whole genome shotgun (WGS) entry which is preliminary data.</text>
</comment>
<dbReference type="InterPro" id="IPR013320">
    <property type="entry name" value="ConA-like_dom_sf"/>
</dbReference>
<proteinExistence type="inferred from homology"/>
<dbReference type="AlphaFoldDB" id="A0AAV9HLN6"/>
<reference evidence="8" key="1">
    <citation type="journal article" date="2023" name="Mol. Phylogenet. Evol.">
        <title>Genome-scale phylogeny and comparative genomics of the fungal order Sordariales.</title>
        <authorList>
            <person name="Hensen N."/>
            <person name="Bonometti L."/>
            <person name="Westerberg I."/>
            <person name="Brannstrom I.O."/>
            <person name="Guillou S."/>
            <person name="Cros-Aarteil S."/>
            <person name="Calhoun S."/>
            <person name="Haridas S."/>
            <person name="Kuo A."/>
            <person name="Mondo S."/>
            <person name="Pangilinan J."/>
            <person name="Riley R."/>
            <person name="LaButti K."/>
            <person name="Andreopoulos B."/>
            <person name="Lipzen A."/>
            <person name="Chen C."/>
            <person name="Yan M."/>
            <person name="Daum C."/>
            <person name="Ng V."/>
            <person name="Clum A."/>
            <person name="Steindorff A."/>
            <person name="Ohm R.A."/>
            <person name="Martin F."/>
            <person name="Silar P."/>
            <person name="Natvig D.O."/>
            <person name="Lalanne C."/>
            <person name="Gautier V."/>
            <person name="Ament-Velasquez S.L."/>
            <person name="Kruys A."/>
            <person name="Hutchinson M.I."/>
            <person name="Powell A.J."/>
            <person name="Barry K."/>
            <person name="Miller A.N."/>
            <person name="Grigoriev I.V."/>
            <person name="Debuchy R."/>
            <person name="Gladieux P."/>
            <person name="Hiltunen Thoren M."/>
            <person name="Johannesson H."/>
        </authorList>
    </citation>
    <scope>NUCLEOTIDE SEQUENCE</scope>
    <source>
        <strain evidence="8">PSN324</strain>
    </source>
</reference>
<keyword evidence="9" id="KW-1185">Reference proteome</keyword>
<comment type="similarity">
    <text evidence="1">Belongs to the glycosyl hydrolase 7 (cellulase C) family.</text>
</comment>
<dbReference type="Proteomes" id="UP001321749">
    <property type="component" value="Unassembled WGS sequence"/>
</dbReference>
<keyword evidence="2" id="KW-0378">Hydrolase</keyword>
<evidence type="ECO:0000256" key="4">
    <source>
        <dbReference type="ARBA" id="ARBA00023277"/>
    </source>
</evidence>
<dbReference type="GO" id="GO:0030245">
    <property type="term" value="P:cellulose catabolic process"/>
    <property type="evidence" value="ECO:0007669"/>
    <property type="project" value="UniProtKB-KW"/>
</dbReference>
<dbReference type="InterPro" id="IPR037019">
    <property type="entry name" value="Glyco_hydro_7_sf"/>
</dbReference>
<keyword evidence="3" id="KW-0136">Cellulose degradation</keyword>
<evidence type="ECO:0000256" key="2">
    <source>
        <dbReference type="ARBA" id="ARBA00022801"/>
    </source>
</evidence>
<feature type="compositionally biased region" description="Low complexity" evidence="7">
    <location>
        <begin position="25"/>
        <end position="39"/>
    </location>
</feature>
<sequence length="67" mass="7394">DDHYSNMLWLDSTFPTDPTPTQRSPARAEAPAAPTVACPSRFESAQSSDKVTHSNIKFGPIRSTFKQ</sequence>
<feature type="non-terminal residue" evidence="8">
    <location>
        <position position="1"/>
    </location>
</feature>
<feature type="compositionally biased region" description="Polar residues" evidence="7">
    <location>
        <begin position="13"/>
        <end position="24"/>
    </location>
</feature>
<dbReference type="EMBL" id="MU865001">
    <property type="protein sequence ID" value="KAK4460934.1"/>
    <property type="molecule type" value="Genomic_DNA"/>
</dbReference>
<keyword evidence="6" id="KW-0624">Polysaccharide degradation</keyword>
<evidence type="ECO:0000256" key="1">
    <source>
        <dbReference type="ARBA" id="ARBA00006044"/>
    </source>
</evidence>
<feature type="compositionally biased region" description="Polar residues" evidence="7">
    <location>
        <begin position="43"/>
        <end position="55"/>
    </location>
</feature>
<keyword evidence="5" id="KW-0326">Glycosidase</keyword>
<organism evidence="8 9">
    <name type="scientific">Cladorrhinum samala</name>
    <dbReference type="NCBI Taxonomy" id="585594"/>
    <lineage>
        <taxon>Eukaryota</taxon>
        <taxon>Fungi</taxon>
        <taxon>Dikarya</taxon>
        <taxon>Ascomycota</taxon>
        <taxon>Pezizomycotina</taxon>
        <taxon>Sordariomycetes</taxon>
        <taxon>Sordariomycetidae</taxon>
        <taxon>Sordariales</taxon>
        <taxon>Podosporaceae</taxon>
        <taxon>Cladorrhinum</taxon>
    </lineage>
</organism>
<accession>A0AAV9HLN6</accession>
<protein>
    <submittedName>
        <fullName evidence="8">Uncharacterized protein</fullName>
    </submittedName>
</protein>
<evidence type="ECO:0000256" key="3">
    <source>
        <dbReference type="ARBA" id="ARBA00023001"/>
    </source>
</evidence>
<feature type="region of interest" description="Disordered" evidence="7">
    <location>
        <begin position="1"/>
        <end position="67"/>
    </location>
</feature>
<evidence type="ECO:0000256" key="6">
    <source>
        <dbReference type="ARBA" id="ARBA00023326"/>
    </source>
</evidence>
<name>A0AAV9HLN6_9PEZI</name>
<evidence type="ECO:0000256" key="7">
    <source>
        <dbReference type="SAM" id="MobiDB-lite"/>
    </source>
</evidence>
<evidence type="ECO:0000313" key="8">
    <source>
        <dbReference type="EMBL" id="KAK4460934.1"/>
    </source>
</evidence>
<evidence type="ECO:0000313" key="9">
    <source>
        <dbReference type="Proteomes" id="UP001321749"/>
    </source>
</evidence>
<dbReference type="SUPFAM" id="SSF49899">
    <property type="entry name" value="Concanavalin A-like lectins/glucanases"/>
    <property type="match status" value="1"/>
</dbReference>
<dbReference type="GO" id="GO:0004553">
    <property type="term" value="F:hydrolase activity, hydrolyzing O-glycosyl compounds"/>
    <property type="evidence" value="ECO:0007669"/>
    <property type="project" value="InterPro"/>
</dbReference>
<dbReference type="Gene3D" id="2.70.100.10">
    <property type="entry name" value="Glycoside hydrolase, family 7, domain"/>
    <property type="match status" value="1"/>
</dbReference>
<gene>
    <name evidence="8" type="ORF">QBC42DRAFT_179781</name>
</gene>
<reference evidence="8" key="2">
    <citation type="submission" date="2023-06" db="EMBL/GenBank/DDBJ databases">
        <authorList>
            <consortium name="Lawrence Berkeley National Laboratory"/>
            <person name="Mondo S.J."/>
            <person name="Hensen N."/>
            <person name="Bonometti L."/>
            <person name="Westerberg I."/>
            <person name="Brannstrom I.O."/>
            <person name="Guillou S."/>
            <person name="Cros-Aarteil S."/>
            <person name="Calhoun S."/>
            <person name="Haridas S."/>
            <person name="Kuo A."/>
            <person name="Pangilinan J."/>
            <person name="Riley R."/>
            <person name="Labutti K."/>
            <person name="Andreopoulos B."/>
            <person name="Lipzen A."/>
            <person name="Chen C."/>
            <person name="Yanf M."/>
            <person name="Daum C."/>
            <person name="Ng V."/>
            <person name="Clum A."/>
            <person name="Steindorff A."/>
            <person name="Ohm R."/>
            <person name="Martin F."/>
            <person name="Silar P."/>
            <person name="Natvig D."/>
            <person name="Lalanne C."/>
            <person name="Gautier V."/>
            <person name="Ament-Velasquez S.L."/>
            <person name="Kruys A."/>
            <person name="Hutchinson M.I."/>
            <person name="Powell A.J."/>
            <person name="Barry K."/>
            <person name="Miller A.N."/>
            <person name="Grigoriev I.V."/>
            <person name="Debuchy R."/>
            <person name="Gladieux P."/>
            <person name="Thoren M.H."/>
            <person name="Johannesson H."/>
        </authorList>
    </citation>
    <scope>NUCLEOTIDE SEQUENCE</scope>
    <source>
        <strain evidence="8">PSN324</strain>
    </source>
</reference>
<keyword evidence="4" id="KW-0119">Carbohydrate metabolism</keyword>
<dbReference type="InterPro" id="IPR001722">
    <property type="entry name" value="Glyco_hydro_7"/>
</dbReference>
<dbReference type="Pfam" id="PF00840">
    <property type="entry name" value="Glyco_hydro_7"/>
    <property type="match status" value="1"/>
</dbReference>